<accession>A0A5J4TMH1</accession>
<name>A0A5J4TMH1_9EUKA</name>
<evidence type="ECO:0000313" key="1">
    <source>
        <dbReference type="EMBL" id="KAA6359508.1"/>
    </source>
</evidence>
<dbReference type="AlphaFoldDB" id="A0A5J4TMH1"/>
<protein>
    <submittedName>
        <fullName evidence="1">Uncharacterized protein</fullName>
    </submittedName>
</protein>
<sequence length="151" mass="17748">MEEIFWWKVRIEKNRLIKASIQTPKAILTIDVPYDVWRNTLRLQNPEEKIWFLGDQCKKWRLSSSNQRETAAVLCSLTSSESFLKNKQNTALKIQKYNSTTSQNLNKRAAQASLRKLTNRILNVVVHLNIKVHTSHIRGKRIYFQNLLPDQ</sequence>
<evidence type="ECO:0000313" key="2">
    <source>
        <dbReference type="Proteomes" id="UP000324800"/>
    </source>
</evidence>
<dbReference type="Proteomes" id="UP000324800">
    <property type="component" value="Unassembled WGS sequence"/>
</dbReference>
<reference evidence="1 2" key="1">
    <citation type="submission" date="2019-03" db="EMBL/GenBank/DDBJ databases">
        <title>Single cell metagenomics reveals metabolic interactions within the superorganism composed of flagellate Streblomastix strix and complex community of Bacteroidetes bacteria on its surface.</title>
        <authorList>
            <person name="Treitli S.C."/>
            <person name="Kolisko M."/>
            <person name="Husnik F."/>
            <person name="Keeling P."/>
            <person name="Hampl V."/>
        </authorList>
    </citation>
    <scope>NUCLEOTIDE SEQUENCE [LARGE SCALE GENOMIC DNA]</scope>
    <source>
        <strain evidence="1">ST1C</strain>
    </source>
</reference>
<gene>
    <name evidence="1" type="ORF">EZS28_044966</name>
</gene>
<proteinExistence type="predicted"/>
<comment type="caution">
    <text evidence="1">The sequence shown here is derived from an EMBL/GenBank/DDBJ whole genome shotgun (WGS) entry which is preliminary data.</text>
</comment>
<organism evidence="1 2">
    <name type="scientific">Streblomastix strix</name>
    <dbReference type="NCBI Taxonomy" id="222440"/>
    <lineage>
        <taxon>Eukaryota</taxon>
        <taxon>Metamonada</taxon>
        <taxon>Preaxostyla</taxon>
        <taxon>Oxymonadida</taxon>
        <taxon>Streblomastigidae</taxon>
        <taxon>Streblomastix</taxon>
    </lineage>
</organism>
<dbReference type="EMBL" id="SNRW01028278">
    <property type="protein sequence ID" value="KAA6359508.1"/>
    <property type="molecule type" value="Genomic_DNA"/>
</dbReference>